<dbReference type="GeneID" id="5772973"/>
<organism evidence="7 8">
    <name type="scientific">Nitrosopumilus maritimus (strain SCM1)</name>
    <dbReference type="NCBI Taxonomy" id="436308"/>
    <lineage>
        <taxon>Archaea</taxon>
        <taxon>Nitrososphaerota</taxon>
        <taxon>Nitrososphaeria</taxon>
        <taxon>Nitrosopumilales</taxon>
        <taxon>Nitrosopumilaceae</taxon>
        <taxon>Nitrosopumilus</taxon>
    </lineage>
</organism>
<evidence type="ECO:0000256" key="2">
    <source>
        <dbReference type="ARBA" id="ARBA00022862"/>
    </source>
</evidence>
<evidence type="ECO:0000259" key="6">
    <source>
        <dbReference type="Pfam" id="PF08534"/>
    </source>
</evidence>
<dbReference type="GO" id="GO:0034599">
    <property type="term" value="P:cellular response to oxidative stress"/>
    <property type="evidence" value="ECO:0000318"/>
    <property type="project" value="GO_Central"/>
</dbReference>
<dbReference type="KEGG" id="nmr:Nmar_1438"/>
<reference evidence="7 8" key="1">
    <citation type="journal article" date="2010" name="Proc. Natl. Acad. Sci. U.S.A.">
        <title>Nitrosopumilus maritimus genome reveals unique mechanisms for nitrification and autotrophy in globally distributed marine crenarchaea.</title>
        <authorList>
            <person name="Walker C.B."/>
            <person name="de la Torre J.R."/>
            <person name="Klotz M.G."/>
            <person name="Urakawa H."/>
            <person name="Pinel N."/>
            <person name="Arp D.J."/>
            <person name="Brochier-Armanet C."/>
            <person name="Chain P.S."/>
            <person name="Chan P.P."/>
            <person name="Gollabgir A."/>
            <person name="Hemp J."/>
            <person name="Hugler M."/>
            <person name="Karr E.A."/>
            <person name="Konneke M."/>
            <person name="Shin M."/>
            <person name="Lawton T.J."/>
            <person name="Lowe T."/>
            <person name="Martens-Habbena W."/>
            <person name="Sayavedra-Soto L.A."/>
            <person name="Lang D."/>
            <person name="Sievert S.M."/>
            <person name="Rosenzweig A.C."/>
            <person name="Manning G."/>
            <person name="Stahl D.A."/>
        </authorList>
    </citation>
    <scope>NUCLEOTIDE SEQUENCE [LARGE SCALE GENOMIC DNA]</scope>
    <source>
        <strain evidence="7 8">SCM1</strain>
    </source>
</reference>
<proteinExistence type="predicted"/>
<evidence type="ECO:0000256" key="3">
    <source>
        <dbReference type="ARBA" id="ARBA00023002"/>
    </source>
</evidence>
<dbReference type="GO" id="GO:0045454">
    <property type="term" value="P:cell redox homeostasis"/>
    <property type="evidence" value="ECO:0000318"/>
    <property type="project" value="GO_Central"/>
</dbReference>
<gene>
    <name evidence="7" type="ordered locus">Nmar_1438</name>
</gene>
<dbReference type="EMBL" id="CP000866">
    <property type="protein sequence ID" value="ABX13334.1"/>
    <property type="molecule type" value="Genomic_DNA"/>
</dbReference>
<dbReference type="InterPro" id="IPR013740">
    <property type="entry name" value="Redoxin"/>
</dbReference>
<feature type="domain" description="Redoxin" evidence="6">
    <location>
        <begin position="26"/>
        <end position="174"/>
    </location>
</feature>
<dbReference type="PANTHER" id="PTHR42801:SF4">
    <property type="entry name" value="AHPC_TSA FAMILY PROTEIN"/>
    <property type="match status" value="1"/>
</dbReference>
<dbReference type="STRING" id="436308.Nmar_1438"/>
<dbReference type="EnsemblBacteria" id="ABX13334">
    <property type="protein sequence ID" value="ABX13334"/>
    <property type="gene ID" value="Nmar_1438"/>
</dbReference>
<dbReference type="GO" id="GO:0005737">
    <property type="term" value="C:cytoplasm"/>
    <property type="evidence" value="ECO:0000318"/>
    <property type="project" value="GO_Central"/>
</dbReference>
<sequence length="189" mass="21622">MNDKLTKLPHDLPIPKNDGKASHLLGRQIPNLILPSTKNSFFDLSAIEKKYGILYFFPMMNMPEKDLPQGWNDIPGARGCTPQNISVTKHIIELEKHDAMPIGISSQPIADLEQLSTLRNFSQILVSDNKLEFQKKLNVPVFAVDGNTLYKRLTLIVKNSKIIKVFYPVFPPDEHIFEILKWLEKENEN</sequence>
<keyword evidence="8" id="KW-1185">Reference proteome</keyword>
<evidence type="ECO:0000313" key="8">
    <source>
        <dbReference type="Proteomes" id="UP000000792"/>
    </source>
</evidence>
<dbReference type="PANTHER" id="PTHR42801">
    <property type="entry name" value="THIOREDOXIN-DEPENDENT PEROXIDE REDUCTASE"/>
    <property type="match status" value="1"/>
</dbReference>
<dbReference type="OrthoDB" id="303281at2157"/>
<name>A9A3S2_NITMS</name>
<accession>A9A3S2</accession>
<keyword evidence="4" id="KW-1015">Disulfide bond</keyword>
<keyword evidence="5" id="KW-0676">Redox-active center</keyword>
<dbReference type="InterPro" id="IPR050924">
    <property type="entry name" value="Peroxiredoxin_BCP/PrxQ"/>
</dbReference>
<evidence type="ECO:0000256" key="4">
    <source>
        <dbReference type="ARBA" id="ARBA00023157"/>
    </source>
</evidence>
<dbReference type="PhylomeDB" id="A9A3S2"/>
<dbReference type="AlphaFoldDB" id="A9A3S2"/>
<dbReference type="RefSeq" id="WP_012215821.1">
    <property type="nucleotide sequence ID" value="NC_010085.1"/>
</dbReference>
<dbReference type="Pfam" id="PF08534">
    <property type="entry name" value="Redoxin"/>
    <property type="match status" value="1"/>
</dbReference>
<dbReference type="Proteomes" id="UP000000792">
    <property type="component" value="Chromosome"/>
</dbReference>
<dbReference type="eggNOG" id="arCOG00310">
    <property type="taxonomic scope" value="Archaea"/>
</dbReference>
<keyword evidence="3" id="KW-0560">Oxidoreductase</keyword>
<keyword evidence="2" id="KW-0049">Antioxidant</keyword>
<evidence type="ECO:0000313" key="7">
    <source>
        <dbReference type="EMBL" id="ABX13334.1"/>
    </source>
</evidence>
<keyword evidence="1" id="KW-0575">Peroxidase</keyword>
<protein>
    <submittedName>
        <fullName evidence="7">Alkyl hydroperoxide reductase/ Thiol specific antioxidant/ Mal allergen</fullName>
    </submittedName>
</protein>
<dbReference type="GO" id="GO:0008379">
    <property type="term" value="F:thioredoxin peroxidase activity"/>
    <property type="evidence" value="ECO:0000318"/>
    <property type="project" value="GO_Central"/>
</dbReference>
<dbReference type="InterPro" id="IPR036249">
    <property type="entry name" value="Thioredoxin-like_sf"/>
</dbReference>
<evidence type="ECO:0000256" key="5">
    <source>
        <dbReference type="ARBA" id="ARBA00023284"/>
    </source>
</evidence>
<dbReference type="InParanoid" id="A9A3S2"/>
<dbReference type="Gene3D" id="3.40.30.10">
    <property type="entry name" value="Glutaredoxin"/>
    <property type="match status" value="1"/>
</dbReference>
<dbReference type="HOGENOM" id="CLU_102256_0_0_2"/>
<dbReference type="SUPFAM" id="SSF52833">
    <property type="entry name" value="Thioredoxin-like"/>
    <property type="match status" value="1"/>
</dbReference>
<evidence type="ECO:0000256" key="1">
    <source>
        <dbReference type="ARBA" id="ARBA00022559"/>
    </source>
</evidence>